<dbReference type="PANTHER" id="PTHR48476:SF1">
    <property type="entry name" value="SHORT-CHAIN DEHYDROGENASE TIC 32, CHLOROPLASTIC-LIKE"/>
    <property type="match status" value="1"/>
</dbReference>
<dbReference type="PANTHER" id="PTHR48476">
    <property type="entry name" value="SHORT-CHAIN DEHYDROGENASE TIC 32, CHLOROPLASTIC-LIKE"/>
    <property type="match status" value="1"/>
</dbReference>
<accession>A0A5P1F8N7</accession>
<dbReference type="OMA" id="PLVPWAR"/>
<dbReference type="InterPro" id="IPR055280">
    <property type="entry name" value="TIC32"/>
</dbReference>
<keyword evidence="2" id="KW-1185">Reference proteome</keyword>
<dbReference type="Proteomes" id="UP000243459">
    <property type="component" value="Chromosome 4"/>
</dbReference>
<dbReference type="Pfam" id="PF00106">
    <property type="entry name" value="adh_short"/>
    <property type="match status" value="1"/>
</dbReference>
<dbReference type="Gene3D" id="3.40.50.720">
    <property type="entry name" value="NAD(P)-binding Rossmann-like Domain"/>
    <property type="match status" value="1"/>
</dbReference>
<dbReference type="OrthoDB" id="191139at2759"/>
<dbReference type="InterPro" id="IPR036291">
    <property type="entry name" value="NAD(P)-bd_dom_sf"/>
</dbReference>
<dbReference type="EMBL" id="CM007384">
    <property type="protein sequence ID" value="ONK73119.1"/>
    <property type="molecule type" value="Genomic_DNA"/>
</dbReference>
<protein>
    <submittedName>
        <fullName evidence="1">Uncharacterized protein</fullName>
    </submittedName>
</protein>
<proteinExistence type="predicted"/>
<reference evidence="2" key="1">
    <citation type="journal article" date="2017" name="Nat. Commun.">
        <title>The asparagus genome sheds light on the origin and evolution of a young Y chromosome.</title>
        <authorList>
            <person name="Harkess A."/>
            <person name="Zhou J."/>
            <person name="Xu C."/>
            <person name="Bowers J.E."/>
            <person name="Van der Hulst R."/>
            <person name="Ayyampalayam S."/>
            <person name="Mercati F."/>
            <person name="Riccardi P."/>
            <person name="McKain M.R."/>
            <person name="Kakrana A."/>
            <person name="Tang H."/>
            <person name="Ray J."/>
            <person name="Groenendijk J."/>
            <person name="Arikit S."/>
            <person name="Mathioni S.M."/>
            <person name="Nakano M."/>
            <person name="Shan H."/>
            <person name="Telgmann-Rauber A."/>
            <person name="Kanno A."/>
            <person name="Yue Z."/>
            <person name="Chen H."/>
            <person name="Li W."/>
            <person name="Chen Y."/>
            <person name="Xu X."/>
            <person name="Zhang Y."/>
            <person name="Luo S."/>
            <person name="Chen H."/>
            <person name="Gao J."/>
            <person name="Mao Z."/>
            <person name="Pires J.C."/>
            <person name="Luo M."/>
            <person name="Kudrna D."/>
            <person name="Wing R.A."/>
            <person name="Meyers B.C."/>
            <person name="Yi K."/>
            <person name="Kong H."/>
            <person name="Lavrijsen P."/>
            <person name="Sunseri F."/>
            <person name="Falavigna A."/>
            <person name="Ye Y."/>
            <person name="Leebens-Mack J.H."/>
            <person name="Chen G."/>
        </authorList>
    </citation>
    <scope>NUCLEOTIDE SEQUENCE [LARGE SCALE GENOMIC DNA]</scope>
    <source>
        <strain evidence="2">cv. DH0086</strain>
    </source>
</reference>
<dbReference type="SUPFAM" id="SSF51735">
    <property type="entry name" value="NAD(P)-binding Rossmann-fold domains"/>
    <property type="match status" value="1"/>
</dbReference>
<dbReference type="PRINTS" id="PR00081">
    <property type="entry name" value="GDHRDH"/>
</dbReference>
<organism evidence="1 2">
    <name type="scientific">Asparagus officinalis</name>
    <name type="common">Garden asparagus</name>
    <dbReference type="NCBI Taxonomy" id="4686"/>
    <lineage>
        <taxon>Eukaryota</taxon>
        <taxon>Viridiplantae</taxon>
        <taxon>Streptophyta</taxon>
        <taxon>Embryophyta</taxon>
        <taxon>Tracheophyta</taxon>
        <taxon>Spermatophyta</taxon>
        <taxon>Magnoliopsida</taxon>
        <taxon>Liliopsida</taxon>
        <taxon>Asparagales</taxon>
        <taxon>Asparagaceae</taxon>
        <taxon>Asparagoideae</taxon>
        <taxon>Asparagus</taxon>
    </lineage>
</organism>
<dbReference type="Gramene" id="ONK73119">
    <property type="protein sequence ID" value="ONK73119"/>
    <property type="gene ID" value="A4U43_C04F27450"/>
</dbReference>
<dbReference type="AlphaFoldDB" id="A0A5P1F8N7"/>
<dbReference type="InterPro" id="IPR002347">
    <property type="entry name" value="SDR_fam"/>
</dbReference>
<dbReference type="CDD" id="cd05327">
    <property type="entry name" value="retinol-DH_like_SDR_c_like"/>
    <property type="match status" value="1"/>
</dbReference>
<sequence length="337" mass="37196">MGSGKWTSLFWGGRGVGPSGFGSSSTADQVTEGIDAGNLTAIVTGATSGIGIETARVLALRGANVIIPCRRLDSGLKLQERILEENPNARIEVMEMDLSSLDSVESFARCFCSSHEHLNILINNAGIFACPFQLSVDGVELQFATNYLGHFLLTDLLLDKMKTTAKKTGRQGRIVNVSTFGHTRNFDESWFDLNKINDRSKYDRFGAYSHSKLGNIWHASELSRCLQEEGCNVTANSLHPGVIATNLTRFMNLKQFTLESIAFVFKLFIKTIPQGAATSCYVALHPAVRDVTGKYFVDCDEALPSLAARDKELSRKFWNFTKELLVKLRKANAHFGE</sequence>
<gene>
    <name evidence="1" type="ORF">A4U43_C04F27450</name>
</gene>
<name>A0A5P1F8N7_ASPOF</name>
<evidence type="ECO:0000313" key="1">
    <source>
        <dbReference type="EMBL" id="ONK73119.1"/>
    </source>
</evidence>
<evidence type="ECO:0000313" key="2">
    <source>
        <dbReference type="Proteomes" id="UP000243459"/>
    </source>
</evidence>